<feature type="region of interest" description="Disordered" evidence="1">
    <location>
        <begin position="56"/>
        <end position="93"/>
    </location>
</feature>
<dbReference type="OrthoDB" id="1747743at2759"/>
<feature type="region of interest" description="Disordered" evidence="1">
    <location>
        <begin position="1"/>
        <end position="39"/>
    </location>
</feature>
<dbReference type="PANTHER" id="PTHR35046">
    <property type="entry name" value="ZINC KNUCKLE (CCHC-TYPE) FAMILY PROTEIN"/>
    <property type="match status" value="1"/>
</dbReference>
<dbReference type="Proteomes" id="UP000257109">
    <property type="component" value="Unassembled WGS sequence"/>
</dbReference>
<dbReference type="CDD" id="cd00303">
    <property type="entry name" value="retropepsin_like"/>
    <property type="match status" value="1"/>
</dbReference>
<reference evidence="2" key="1">
    <citation type="submission" date="2018-05" db="EMBL/GenBank/DDBJ databases">
        <title>Draft genome of Mucuna pruriens seed.</title>
        <authorList>
            <person name="Nnadi N.E."/>
            <person name="Vos R."/>
            <person name="Hasami M.H."/>
            <person name="Devisetty U.K."/>
            <person name="Aguiy J.C."/>
        </authorList>
    </citation>
    <scope>NUCLEOTIDE SEQUENCE [LARGE SCALE GENOMIC DNA]</scope>
    <source>
        <strain evidence="2">JCA_2017</strain>
    </source>
</reference>
<evidence type="ECO:0008006" key="4">
    <source>
        <dbReference type="Google" id="ProtNLM"/>
    </source>
</evidence>
<feature type="non-terminal residue" evidence="2">
    <location>
        <position position="1"/>
    </location>
</feature>
<evidence type="ECO:0000313" key="3">
    <source>
        <dbReference type="Proteomes" id="UP000257109"/>
    </source>
</evidence>
<dbReference type="PANTHER" id="PTHR35046:SF9">
    <property type="entry name" value="RNA-DIRECTED DNA POLYMERASE"/>
    <property type="match status" value="1"/>
</dbReference>
<name>A0A371HA15_MUCPR</name>
<sequence>MREERRERHGRRRKESKEEDLDMSKCRTPPFIGSKSVEEYHKKMEMDPIRAQIRESEEATLRSASRRSFVGASGGKGKNKEKERDRGEKIHKKGNDILDGLREEITTHAPIPPRTSSIKCFKCLRKGNIASMCPNRRVMIVKEDGEVDNAISLGKATTSSEAKTLSDNSHYKGDFLVVRQLMNSHMGEEAEIQRETIFHSRCLILGNLCSMIIDGGSCVNVASERLVKKLALPTIVHPRPYRLQWLSDKREFLIEKQAKVTFTPR</sequence>
<dbReference type="AlphaFoldDB" id="A0A371HA15"/>
<protein>
    <recommendedName>
        <fullName evidence="4">CCHC-type domain-containing protein</fullName>
    </recommendedName>
</protein>
<keyword evidence="3" id="KW-1185">Reference proteome</keyword>
<accession>A0A371HA15</accession>
<gene>
    <name evidence="2" type="ORF">CR513_17289</name>
</gene>
<proteinExistence type="predicted"/>
<comment type="caution">
    <text evidence="2">The sequence shown here is derived from an EMBL/GenBank/DDBJ whole genome shotgun (WGS) entry which is preliminary data.</text>
</comment>
<organism evidence="2 3">
    <name type="scientific">Mucuna pruriens</name>
    <name type="common">Velvet bean</name>
    <name type="synonym">Dolichos pruriens</name>
    <dbReference type="NCBI Taxonomy" id="157652"/>
    <lineage>
        <taxon>Eukaryota</taxon>
        <taxon>Viridiplantae</taxon>
        <taxon>Streptophyta</taxon>
        <taxon>Embryophyta</taxon>
        <taxon>Tracheophyta</taxon>
        <taxon>Spermatophyta</taxon>
        <taxon>Magnoliopsida</taxon>
        <taxon>eudicotyledons</taxon>
        <taxon>Gunneridae</taxon>
        <taxon>Pentapetalae</taxon>
        <taxon>rosids</taxon>
        <taxon>fabids</taxon>
        <taxon>Fabales</taxon>
        <taxon>Fabaceae</taxon>
        <taxon>Papilionoideae</taxon>
        <taxon>50 kb inversion clade</taxon>
        <taxon>NPAAA clade</taxon>
        <taxon>indigoferoid/millettioid clade</taxon>
        <taxon>Phaseoleae</taxon>
        <taxon>Mucuna</taxon>
    </lineage>
</organism>
<evidence type="ECO:0000256" key="1">
    <source>
        <dbReference type="SAM" id="MobiDB-lite"/>
    </source>
</evidence>
<dbReference type="EMBL" id="QJKJ01003183">
    <property type="protein sequence ID" value="RDX99638.1"/>
    <property type="molecule type" value="Genomic_DNA"/>
</dbReference>
<evidence type="ECO:0000313" key="2">
    <source>
        <dbReference type="EMBL" id="RDX99638.1"/>
    </source>
</evidence>
<feature type="compositionally biased region" description="Basic and acidic residues" evidence="1">
    <location>
        <begin position="78"/>
        <end position="93"/>
    </location>
</feature>